<accession>G2LFU3</accession>
<feature type="coiled-coil region" evidence="1">
    <location>
        <begin position="299"/>
        <end position="337"/>
    </location>
</feature>
<evidence type="ECO:0000313" key="4">
    <source>
        <dbReference type="Proteomes" id="UP000006791"/>
    </source>
</evidence>
<dbReference type="RefSeq" id="WP_014099475.1">
    <property type="nucleotide sequence ID" value="NC_016024.1"/>
</dbReference>
<keyword evidence="4" id="KW-1185">Reference proteome</keyword>
<protein>
    <submittedName>
        <fullName evidence="3">Uncharacterized protein</fullName>
    </submittedName>
</protein>
<dbReference type="Proteomes" id="UP000006791">
    <property type="component" value="Chromosome 1"/>
</dbReference>
<dbReference type="HOGENOM" id="CLU_823093_0_0_0"/>
<name>G2LFU3_CHLTF</name>
<evidence type="ECO:0000256" key="1">
    <source>
        <dbReference type="SAM" id="Coils"/>
    </source>
</evidence>
<feature type="coiled-coil region" evidence="1">
    <location>
        <begin position="136"/>
        <end position="248"/>
    </location>
</feature>
<evidence type="ECO:0000256" key="2">
    <source>
        <dbReference type="SAM" id="MobiDB-lite"/>
    </source>
</evidence>
<evidence type="ECO:0000313" key="3">
    <source>
        <dbReference type="EMBL" id="AEP11737.1"/>
    </source>
</evidence>
<dbReference type="KEGG" id="ctm:Cabther_A0981"/>
<gene>
    <name evidence="3" type="ordered locus">Cabther_A0981</name>
</gene>
<feature type="region of interest" description="Disordered" evidence="2">
    <location>
        <begin position="1"/>
        <end position="24"/>
    </location>
</feature>
<dbReference type="EMBL" id="CP002514">
    <property type="protein sequence ID" value="AEP11737.1"/>
    <property type="molecule type" value="Genomic_DNA"/>
</dbReference>
<dbReference type="AlphaFoldDB" id="G2LFU3"/>
<dbReference type="STRING" id="981222.Cabther_A0981"/>
<proteinExistence type="predicted"/>
<dbReference type="Gene3D" id="1.10.287.1490">
    <property type="match status" value="1"/>
</dbReference>
<organism evidence="3 4">
    <name type="scientific">Chloracidobacterium thermophilum (strain B)</name>
    <dbReference type="NCBI Taxonomy" id="981222"/>
    <lineage>
        <taxon>Bacteria</taxon>
        <taxon>Pseudomonadati</taxon>
        <taxon>Acidobacteriota</taxon>
        <taxon>Terriglobia</taxon>
        <taxon>Terriglobales</taxon>
        <taxon>Acidobacteriaceae</taxon>
        <taxon>Chloracidobacterium</taxon>
    </lineage>
</organism>
<sequence>MPASMSISDTSLSPVSFPPESGPKDSLQVLPTLTRLVYRWCVGLINRTLERFPALQHGISRLEAAEMTIRRLRQERDEALGFLRERNQELAHYDTAVRNLFSVVSEVTREMEDIRQALLTYNRHVAEHLSHRESNILQLQYRLQEAAMDMQEAQADLDDIEETVRHYFHQREGDILQLQYRLQEAAMDMQEAQADLDDIEETVRHYFHQREGDILQLQYRLQEAAVDMEEVQADLNDLELAVRRHLQQLGRRIEVADLALFGMLEVAKETEGELDLLSQQVHRQHRLFARVYGESLAENARLTQEIDTLVAEAAQTNEMTAKHIRALEQELASLRSR</sequence>
<reference evidence="3 4" key="1">
    <citation type="journal article" date="2012" name="Environ. Microbiol.">
        <title>Complete genome of Candidatus Chloracidobacterium thermophilum, a chlorophyll-based photoheterotroph belonging to the phylum Acidobacteria.</title>
        <authorList>
            <person name="Garcia Costas A.M."/>
            <person name="Liu Z."/>
            <person name="Tomsho L.P."/>
            <person name="Schuster S.C."/>
            <person name="Ward D.M."/>
            <person name="Bryant D.A."/>
        </authorList>
    </citation>
    <scope>NUCLEOTIDE SEQUENCE [LARGE SCALE GENOMIC DNA]</scope>
    <source>
        <strain evidence="3 4">B</strain>
    </source>
</reference>
<feature type="compositionally biased region" description="Polar residues" evidence="2">
    <location>
        <begin position="1"/>
        <end position="14"/>
    </location>
</feature>
<keyword evidence="1" id="KW-0175">Coiled coil</keyword>